<dbReference type="EMBL" id="BJYZ01000014">
    <property type="protein sequence ID" value="GEO39150.1"/>
    <property type="molecule type" value="Genomic_DNA"/>
</dbReference>
<name>A0A512DSF9_9PROT</name>
<evidence type="ECO:0000313" key="1">
    <source>
        <dbReference type="EMBL" id="GEO39150.1"/>
    </source>
</evidence>
<dbReference type="AlphaFoldDB" id="A0A512DSF9"/>
<dbReference type="RefSeq" id="WP_044432601.1">
    <property type="nucleotide sequence ID" value="NZ_BJYZ01000014.1"/>
</dbReference>
<comment type="caution">
    <text evidence="1">The sequence shown here is derived from an EMBL/GenBank/DDBJ whole genome shotgun (WGS) entry which is preliminary data.</text>
</comment>
<keyword evidence="2" id="KW-1185">Reference proteome</keyword>
<dbReference type="Proteomes" id="UP000321523">
    <property type="component" value="Unassembled WGS sequence"/>
</dbReference>
<gene>
    <name evidence="1" type="ORF">SAE02_32980</name>
</gene>
<sequence>MDDVFGFLNSHLKDQGASSDIGSQADDLESLAHILRKVAAGVANGEGEPPLRGLLITLGRLGDADTRLRQTIAVIANLIEMEDATPGEGDELLFPLH</sequence>
<proteinExistence type="predicted"/>
<organism evidence="1 2">
    <name type="scientific">Skermanella aerolata</name>
    <dbReference type="NCBI Taxonomy" id="393310"/>
    <lineage>
        <taxon>Bacteria</taxon>
        <taxon>Pseudomonadati</taxon>
        <taxon>Pseudomonadota</taxon>
        <taxon>Alphaproteobacteria</taxon>
        <taxon>Rhodospirillales</taxon>
        <taxon>Azospirillaceae</taxon>
        <taxon>Skermanella</taxon>
    </lineage>
</organism>
<accession>A0A512DSF9</accession>
<reference evidence="1 2" key="1">
    <citation type="submission" date="2019-07" db="EMBL/GenBank/DDBJ databases">
        <title>Whole genome shotgun sequence of Skermanella aerolata NBRC 106429.</title>
        <authorList>
            <person name="Hosoyama A."/>
            <person name="Uohara A."/>
            <person name="Ohji S."/>
            <person name="Ichikawa N."/>
        </authorList>
    </citation>
    <scope>NUCLEOTIDE SEQUENCE [LARGE SCALE GENOMIC DNA]</scope>
    <source>
        <strain evidence="1 2">NBRC 106429</strain>
    </source>
</reference>
<protein>
    <submittedName>
        <fullName evidence="1">Uncharacterized protein</fullName>
    </submittedName>
</protein>
<evidence type="ECO:0000313" key="2">
    <source>
        <dbReference type="Proteomes" id="UP000321523"/>
    </source>
</evidence>